<dbReference type="OrthoDB" id="4762129at2"/>
<gene>
    <name evidence="7" type="ORF">CQY22_009765</name>
</gene>
<feature type="region of interest" description="Disordered" evidence="6">
    <location>
        <begin position="1"/>
        <end position="55"/>
    </location>
</feature>
<feature type="compositionally biased region" description="Low complexity" evidence="6">
    <location>
        <begin position="22"/>
        <end position="37"/>
    </location>
</feature>
<dbReference type="AlphaFoldDB" id="A0A2G5PAP7"/>
<protein>
    <submittedName>
        <fullName evidence="7">LppP/LprE family lipoprotein</fullName>
    </submittedName>
</protein>
<keyword evidence="3" id="KW-0472">Membrane</keyword>
<dbReference type="EMBL" id="PDCN02000010">
    <property type="protein sequence ID" value="PIB75441.1"/>
    <property type="molecule type" value="Genomic_DNA"/>
</dbReference>
<reference evidence="7 8" key="1">
    <citation type="journal article" date="2017" name="Infect. Genet. Evol.">
        <title>The new phylogeny of the genus Mycobacterium: The old and the news.</title>
        <authorList>
            <person name="Tortoli E."/>
            <person name="Fedrizzi T."/>
            <person name="Meehan C.J."/>
            <person name="Trovato A."/>
            <person name="Grottola A."/>
            <person name="Giacobazzi E."/>
            <person name="Serpini G.F."/>
            <person name="Tagliazucchi S."/>
            <person name="Fabio A."/>
            <person name="Bettua C."/>
            <person name="Bertorelli R."/>
            <person name="Frascaro F."/>
            <person name="De Sanctis V."/>
            <person name="Pecorari M."/>
            <person name="Jousson O."/>
            <person name="Segata N."/>
            <person name="Cirillo D.M."/>
        </authorList>
    </citation>
    <scope>NUCLEOTIDE SEQUENCE [LARGE SCALE GENOMIC DNA]</scope>
    <source>
        <strain evidence="7 8">CIP1034565</strain>
    </source>
</reference>
<accession>A0A2G5PAP7</accession>
<evidence type="ECO:0000256" key="3">
    <source>
        <dbReference type="ARBA" id="ARBA00023136"/>
    </source>
</evidence>
<evidence type="ECO:0000256" key="5">
    <source>
        <dbReference type="ARBA" id="ARBA00023288"/>
    </source>
</evidence>
<evidence type="ECO:0000256" key="4">
    <source>
        <dbReference type="ARBA" id="ARBA00023139"/>
    </source>
</evidence>
<evidence type="ECO:0000313" key="8">
    <source>
        <dbReference type="Proteomes" id="UP000230551"/>
    </source>
</evidence>
<dbReference type="STRING" id="85968.GCA_900073015_01010"/>
<name>A0A2G5PAP7_9MYCO</name>
<dbReference type="Proteomes" id="UP000230551">
    <property type="component" value="Unassembled WGS sequence"/>
</dbReference>
<dbReference type="InterPro" id="IPR025971">
    <property type="entry name" value="LppP/LprE"/>
</dbReference>
<evidence type="ECO:0000256" key="1">
    <source>
        <dbReference type="ARBA" id="ARBA00022475"/>
    </source>
</evidence>
<keyword evidence="8" id="KW-1185">Reference proteome</keyword>
<evidence type="ECO:0000256" key="6">
    <source>
        <dbReference type="SAM" id="MobiDB-lite"/>
    </source>
</evidence>
<organism evidence="7 8">
    <name type="scientific">Mycolicibacterium brumae</name>
    <dbReference type="NCBI Taxonomy" id="85968"/>
    <lineage>
        <taxon>Bacteria</taxon>
        <taxon>Bacillati</taxon>
        <taxon>Actinomycetota</taxon>
        <taxon>Actinomycetes</taxon>
        <taxon>Mycobacteriales</taxon>
        <taxon>Mycobacteriaceae</taxon>
        <taxon>Mycolicibacterium</taxon>
    </lineage>
</organism>
<keyword evidence="1" id="KW-1003">Cell membrane</keyword>
<keyword evidence="4" id="KW-0564">Palmitate</keyword>
<sequence length="173" mass="17808">MLLATLTACGSGESTVTMTPDPISAATPAAPNAQSPAPAEPTPEPDADDPCPVDLAAPAIARAVSELKKDPRSGQGWNPEPLAGNYNECAQLSAVIVKANTNSPNPNTRAVLFHQGKYISKGAPETFGFNGIDASQTTGDTVALTFTSQAPGLTSMVKYRWNGSAVELVANTP</sequence>
<keyword evidence="5 7" id="KW-0449">Lipoprotein</keyword>
<evidence type="ECO:0000256" key="2">
    <source>
        <dbReference type="ARBA" id="ARBA00022729"/>
    </source>
</evidence>
<dbReference type="Pfam" id="PF14041">
    <property type="entry name" value="Lipoprotein_21"/>
    <property type="match status" value="1"/>
</dbReference>
<comment type="caution">
    <text evidence="7">The sequence shown here is derived from an EMBL/GenBank/DDBJ whole genome shotgun (WGS) entry which is preliminary data.</text>
</comment>
<keyword evidence="2" id="KW-0732">Signal</keyword>
<evidence type="ECO:0000313" key="7">
    <source>
        <dbReference type="EMBL" id="PIB75441.1"/>
    </source>
</evidence>
<proteinExistence type="predicted"/>